<dbReference type="InterPro" id="IPR005135">
    <property type="entry name" value="Endo/exonuclease/phosphatase"/>
</dbReference>
<dbReference type="PANTHER" id="PTHR22748">
    <property type="entry name" value="AP ENDONUCLEASE"/>
    <property type="match status" value="1"/>
</dbReference>
<keyword evidence="14" id="KW-1185">Reference proteome</keyword>
<feature type="binding site" evidence="10">
    <location>
        <position position="149"/>
    </location>
    <ligand>
        <name>Mg(2+)</name>
        <dbReference type="ChEBI" id="CHEBI:18420"/>
        <label>1</label>
    </ligand>
</feature>
<dbReference type="GeneTree" id="ENSGT00950000183016"/>
<evidence type="ECO:0000256" key="9">
    <source>
        <dbReference type="PIRSR" id="PIRSR604808-1"/>
    </source>
</evidence>
<evidence type="ECO:0000256" key="4">
    <source>
        <dbReference type="ARBA" id="ARBA00022723"/>
    </source>
</evidence>
<keyword evidence="6" id="KW-0378">Hydrolase</keyword>
<sequence>MAISAPAMMADLKIISQNVKGLNSPTKRRLVLRDLRRSGCQVAFLQETHFTKIRQFSLTDRSFNRSFLASANTKHGGVAILLHKKFDFTVLHSESDVEGRYVLLRGTMAGHTVTFLNVYAPNAPDAAFWERLESLVKGTTDSLVVVGGDLNATPVPAIDRGGPTPGATHTGTPQDKQLARFLTDTHLLDVWRLQHPGEHDFTFFSHPHSSHSRIDLFLLPPTSLQWVTRSDIGNISWSDHAPISLWISLPGGRAPWSWRLNFSLLQNSEVKAEISAALDRYFLENATEGIRPDVLWLAHKPVIRGLLIQIGSRLKRERLQRLSDLQALLADREAAHKVSRSQGDYEALLLVQQDLRAELTSDAARS</sequence>
<evidence type="ECO:0000256" key="10">
    <source>
        <dbReference type="PIRSR" id="PIRSR604808-2"/>
    </source>
</evidence>
<evidence type="ECO:0000256" key="3">
    <source>
        <dbReference type="ARBA" id="ARBA00012115"/>
    </source>
</evidence>
<evidence type="ECO:0000256" key="1">
    <source>
        <dbReference type="ARBA" id="ARBA00000493"/>
    </source>
</evidence>
<evidence type="ECO:0000259" key="12">
    <source>
        <dbReference type="Pfam" id="PF03372"/>
    </source>
</evidence>
<dbReference type="AlphaFoldDB" id="A0A8C5N056"/>
<feature type="site" description="Interaction with DNA substrate" evidence="11">
    <location>
        <position position="240"/>
    </location>
</feature>
<feature type="binding site" evidence="10">
    <location>
        <position position="240"/>
    </location>
    <ligand>
        <name>Mg(2+)</name>
        <dbReference type="ChEBI" id="CHEBI:18420"/>
        <label>1</label>
    </ligand>
</feature>
<dbReference type="CDD" id="cd09076">
    <property type="entry name" value="L1-EN"/>
    <property type="match status" value="1"/>
</dbReference>
<feature type="domain" description="Endonuclease/exonuclease/phosphatase" evidence="12">
    <location>
        <begin position="16"/>
        <end position="240"/>
    </location>
</feature>
<name>A0A8C5N056_9ANUR</name>
<dbReference type="SUPFAM" id="SSF56219">
    <property type="entry name" value="DNase I-like"/>
    <property type="match status" value="1"/>
</dbReference>
<feature type="site" description="Important for catalytic activity" evidence="11">
    <location>
        <position position="215"/>
    </location>
</feature>
<evidence type="ECO:0000256" key="8">
    <source>
        <dbReference type="ARBA" id="ARBA00023204"/>
    </source>
</evidence>
<evidence type="ECO:0000313" key="14">
    <source>
        <dbReference type="Proteomes" id="UP000694569"/>
    </source>
</evidence>
<dbReference type="GO" id="GO:0046872">
    <property type="term" value="F:metal ion binding"/>
    <property type="evidence" value="ECO:0007669"/>
    <property type="project" value="UniProtKB-KW"/>
</dbReference>
<protein>
    <recommendedName>
        <fullName evidence="3">exodeoxyribonuclease III</fullName>
        <ecNumber evidence="3">3.1.11.2</ecNumber>
    </recommendedName>
</protein>
<dbReference type="Pfam" id="PF03372">
    <property type="entry name" value="Exo_endo_phos"/>
    <property type="match status" value="1"/>
</dbReference>
<dbReference type="InterPro" id="IPR004808">
    <property type="entry name" value="AP_endonuc_1"/>
</dbReference>
<feature type="binding site" evidence="10">
    <location>
        <position position="47"/>
    </location>
    <ligand>
        <name>Mg(2+)</name>
        <dbReference type="ChEBI" id="CHEBI:18420"/>
        <label>1</label>
    </ligand>
</feature>
<keyword evidence="10" id="KW-0464">Manganese</keyword>
<evidence type="ECO:0000313" key="13">
    <source>
        <dbReference type="Ensembl" id="ENSLLEP00000021022.1"/>
    </source>
</evidence>
<organism evidence="13 14">
    <name type="scientific">Leptobrachium leishanense</name>
    <name type="common">Leishan spiny toad</name>
    <dbReference type="NCBI Taxonomy" id="445787"/>
    <lineage>
        <taxon>Eukaryota</taxon>
        <taxon>Metazoa</taxon>
        <taxon>Chordata</taxon>
        <taxon>Craniata</taxon>
        <taxon>Vertebrata</taxon>
        <taxon>Euteleostomi</taxon>
        <taxon>Amphibia</taxon>
        <taxon>Batrachia</taxon>
        <taxon>Anura</taxon>
        <taxon>Pelobatoidea</taxon>
        <taxon>Megophryidae</taxon>
        <taxon>Leptobrachium</taxon>
    </lineage>
</organism>
<dbReference type="InterPro" id="IPR036691">
    <property type="entry name" value="Endo/exonu/phosph_ase_sf"/>
</dbReference>
<dbReference type="Ensembl" id="ENSLLET00000021837.1">
    <property type="protein sequence ID" value="ENSLLEP00000021022.1"/>
    <property type="gene ID" value="ENSLLEG00000013321.1"/>
</dbReference>
<proteinExistence type="inferred from homology"/>
<evidence type="ECO:0000256" key="6">
    <source>
        <dbReference type="ARBA" id="ARBA00022801"/>
    </source>
</evidence>
<feature type="binding site" evidence="10">
    <location>
        <position position="18"/>
    </location>
    <ligand>
        <name>Mg(2+)</name>
        <dbReference type="ChEBI" id="CHEBI:18420"/>
        <label>1</label>
    </ligand>
</feature>
<dbReference type="GO" id="GO:0008081">
    <property type="term" value="F:phosphoric diester hydrolase activity"/>
    <property type="evidence" value="ECO:0007669"/>
    <property type="project" value="TreeGrafter"/>
</dbReference>
<keyword evidence="8" id="KW-0234">DNA repair</keyword>
<evidence type="ECO:0000256" key="11">
    <source>
        <dbReference type="PIRSR" id="PIRSR604808-3"/>
    </source>
</evidence>
<keyword evidence="5" id="KW-0227">DNA damage</keyword>
<comment type="similarity">
    <text evidence="2">Belongs to the DNA repair enzymes AP/ExoA family.</text>
</comment>
<dbReference type="EC" id="3.1.11.2" evidence="3"/>
<feature type="binding site" evidence="10">
    <location>
        <position position="239"/>
    </location>
    <ligand>
        <name>Mg(2+)</name>
        <dbReference type="ChEBI" id="CHEBI:18420"/>
        <label>1</label>
    </ligand>
</feature>
<dbReference type="OrthoDB" id="8961218at2759"/>
<evidence type="ECO:0000256" key="5">
    <source>
        <dbReference type="ARBA" id="ARBA00022763"/>
    </source>
</evidence>
<dbReference type="PANTHER" id="PTHR22748:SF26">
    <property type="entry name" value="ENDONUCLEASE_EXONUCLEASE_PHOSPHATASE DOMAIN-CONTAINING PROTEIN"/>
    <property type="match status" value="1"/>
</dbReference>
<reference evidence="13" key="1">
    <citation type="submission" date="2025-08" db="UniProtKB">
        <authorList>
            <consortium name="Ensembl"/>
        </authorList>
    </citation>
    <scope>IDENTIFICATION</scope>
</reference>
<keyword evidence="4 10" id="KW-0479">Metal-binding</keyword>
<keyword evidence="7 10" id="KW-0460">Magnesium</keyword>
<evidence type="ECO:0000256" key="7">
    <source>
        <dbReference type="ARBA" id="ARBA00022842"/>
    </source>
</evidence>
<accession>A0A8C5N056</accession>
<dbReference type="GO" id="GO:0003906">
    <property type="term" value="F:DNA-(apurinic or apyrimidinic site) endonuclease activity"/>
    <property type="evidence" value="ECO:0007669"/>
    <property type="project" value="TreeGrafter"/>
</dbReference>
<dbReference type="GO" id="GO:0005634">
    <property type="term" value="C:nucleus"/>
    <property type="evidence" value="ECO:0007669"/>
    <property type="project" value="TreeGrafter"/>
</dbReference>
<feature type="active site" description="Proton donor/acceptor" evidence="9">
    <location>
        <position position="149"/>
    </location>
</feature>
<comment type="cofactor">
    <cofactor evidence="10">
        <name>Mg(2+)</name>
        <dbReference type="ChEBI" id="CHEBI:18420"/>
    </cofactor>
    <cofactor evidence="10">
        <name>Mn(2+)</name>
        <dbReference type="ChEBI" id="CHEBI:29035"/>
    </cofactor>
    <text evidence="10">Probably binds two magnesium or manganese ions per subunit.</text>
</comment>
<evidence type="ECO:0000256" key="2">
    <source>
        <dbReference type="ARBA" id="ARBA00007092"/>
    </source>
</evidence>
<feature type="active site" evidence="9">
    <location>
        <position position="119"/>
    </location>
</feature>
<comment type="catalytic activity">
    <reaction evidence="1">
        <text>Exonucleolytic cleavage in the 3'- to 5'-direction to yield nucleoside 5'-phosphates.</text>
        <dbReference type="EC" id="3.1.11.2"/>
    </reaction>
</comment>
<feature type="binding site" evidence="10">
    <location>
        <position position="151"/>
    </location>
    <ligand>
        <name>Mg(2+)</name>
        <dbReference type="ChEBI" id="CHEBI:18420"/>
        <label>1</label>
    </ligand>
</feature>
<feature type="site" description="Transition state stabilizer" evidence="11">
    <location>
        <position position="151"/>
    </location>
</feature>
<dbReference type="Proteomes" id="UP000694569">
    <property type="component" value="Unplaced"/>
</dbReference>
<dbReference type="GO" id="GO:0006284">
    <property type="term" value="P:base-excision repair"/>
    <property type="evidence" value="ECO:0007669"/>
    <property type="project" value="TreeGrafter"/>
</dbReference>
<feature type="active site" description="Proton acceptor" evidence="9">
    <location>
        <position position="240"/>
    </location>
</feature>
<reference evidence="13" key="2">
    <citation type="submission" date="2025-09" db="UniProtKB">
        <authorList>
            <consortium name="Ensembl"/>
        </authorList>
    </citation>
    <scope>IDENTIFICATION</scope>
</reference>
<dbReference type="GO" id="GO:0008311">
    <property type="term" value="F:double-stranded DNA 3'-5' DNA exonuclease activity"/>
    <property type="evidence" value="ECO:0007669"/>
    <property type="project" value="UniProtKB-EC"/>
</dbReference>
<dbReference type="Gene3D" id="3.60.10.10">
    <property type="entry name" value="Endonuclease/exonuclease/phosphatase"/>
    <property type="match status" value="1"/>
</dbReference>